<evidence type="ECO:0000256" key="1">
    <source>
        <dbReference type="SAM" id="SignalP"/>
    </source>
</evidence>
<dbReference type="OrthoDB" id="3538028at2"/>
<proteinExistence type="predicted"/>
<feature type="domain" description="DUF305" evidence="2">
    <location>
        <begin position="46"/>
        <end position="173"/>
    </location>
</feature>
<keyword evidence="4" id="KW-1185">Reference proteome</keyword>
<feature type="signal peptide" evidence="1">
    <location>
        <begin position="1"/>
        <end position="27"/>
    </location>
</feature>
<dbReference type="STRING" id="35752.SAMN05421541_10743"/>
<dbReference type="InterPro" id="IPR012347">
    <property type="entry name" value="Ferritin-like"/>
</dbReference>
<dbReference type="Pfam" id="PF03713">
    <property type="entry name" value="DUF305"/>
    <property type="match status" value="1"/>
</dbReference>
<dbReference type="EMBL" id="FONV01000007">
    <property type="protein sequence ID" value="SFF19142.1"/>
    <property type="molecule type" value="Genomic_DNA"/>
</dbReference>
<name>A0A1I2GNV4_9ACTN</name>
<gene>
    <name evidence="3" type="ORF">SAMN05421541_10743</name>
</gene>
<dbReference type="PROSITE" id="PS51257">
    <property type="entry name" value="PROKAR_LIPOPROTEIN"/>
    <property type="match status" value="1"/>
</dbReference>
<dbReference type="RefSeq" id="WP_143133829.1">
    <property type="nucleotide sequence ID" value="NZ_BOMT01000041.1"/>
</dbReference>
<keyword evidence="1" id="KW-0732">Signal</keyword>
<dbReference type="Proteomes" id="UP000199645">
    <property type="component" value="Unassembled WGS sequence"/>
</dbReference>
<dbReference type="InterPro" id="IPR005183">
    <property type="entry name" value="DUF305_CopM-like"/>
</dbReference>
<evidence type="ECO:0000313" key="4">
    <source>
        <dbReference type="Proteomes" id="UP000199645"/>
    </source>
</evidence>
<evidence type="ECO:0000259" key="2">
    <source>
        <dbReference type="Pfam" id="PF03713"/>
    </source>
</evidence>
<sequence length="178" mass="18115">MRRQGHRLWYATLAALLLAGCGTPAPAVPPAPAPTSAFGGTDRAWIEITLAMHEQVVPLLDAVPARAGAAATRDLAARVRAATEAELPELRALHELAGLPAENPHLGMPMPGMVTAPELAALTALSGPAFDAAATTKIDEVVGQAVTLARGELQNGADPRTRTLAGAVLAARAAVSSG</sequence>
<organism evidence="3 4">
    <name type="scientific">Actinoplanes philippinensis</name>
    <dbReference type="NCBI Taxonomy" id="35752"/>
    <lineage>
        <taxon>Bacteria</taxon>
        <taxon>Bacillati</taxon>
        <taxon>Actinomycetota</taxon>
        <taxon>Actinomycetes</taxon>
        <taxon>Micromonosporales</taxon>
        <taxon>Micromonosporaceae</taxon>
        <taxon>Actinoplanes</taxon>
    </lineage>
</organism>
<evidence type="ECO:0000313" key="3">
    <source>
        <dbReference type="EMBL" id="SFF19142.1"/>
    </source>
</evidence>
<protein>
    <submittedName>
        <fullName evidence="3">Uncharacterized conserved protein, DUF305 family</fullName>
    </submittedName>
</protein>
<dbReference type="AlphaFoldDB" id="A0A1I2GNV4"/>
<feature type="chain" id="PRO_5011761689" evidence="1">
    <location>
        <begin position="28"/>
        <end position="178"/>
    </location>
</feature>
<reference evidence="3 4" key="1">
    <citation type="submission" date="2016-10" db="EMBL/GenBank/DDBJ databases">
        <authorList>
            <person name="de Groot N.N."/>
        </authorList>
    </citation>
    <scope>NUCLEOTIDE SEQUENCE [LARGE SCALE GENOMIC DNA]</scope>
    <source>
        <strain evidence="3 4">DSM 43019</strain>
    </source>
</reference>
<accession>A0A1I2GNV4</accession>
<dbReference type="Gene3D" id="1.20.1260.10">
    <property type="match status" value="1"/>
</dbReference>